<reference evidence="2" key="1">
    <citation type="journal article" date="2006" name="Mol. Biol. Evol.">
        <title>Molecular evolution of seminal proteins in field crickets.</title>
        <authorList>
            <person name="Andres J.A."/>
            <person name="Maroja L.S."/>
            <person name="Bogdanowicz S.M."/>
            <person name="Swanson W.J."/>
            <person name="Harrison R.G."/>
        </authorList>
    </citation>
    <scope>NUCLEOTIDE SEQUENCE</scope>
</reference>
<feature type="region of interest" description="Disordered" evidence="1">
    <location>
        <begin position="48"/>
        <end position="102"/>
    </location>
</feature>
<feature type="compositionally biased region" description="Acidic residues" evidence="1">
    <location>
        <begin position="81"/>
        <end position="101"/>
    </location>
</feature>
<dbReference type="AlphaFoldDB" id="Q0ZC34"/>
<evidence type="ECO:0000256" key="1">
    <source>
        <dbReference type="SAM" id="MobiDB-lite"/>
    </source>
</evidence>
<feature type="non-terminal residue" evidence="2">
    <location>
        <position position="157"/>
    </location>
</feature>
<sequence>CGINFPRVMAAPGPPTGIDQKPPIDCDGGEFAPGTVMDLLCNFIQSLQKPPSGSVDAGDKNNQTDDEEDYVGTNSNAAPSGDEENPEEDQEDQADQADAESDVDKTLLTKVLYNVFAQELQRITKGGRNRFSMNSGYRGDFKGGRWNNRYSGTYKRI</sequence>
<protein>
    <submittedName>
        <fullName evidence="2">Putative accessory gland protein</fullName>
    </submittedName>
</protein>
<feature type="region of interest" description="Disordered" evidence="1">
    <location>
        <begin position="1"/>
        <end position="31"/>
    </location>
</feature>
<name>Q0ZC34_9ORTH</name>
<feature type="non-terminal residue" evidence="2">
    <location>
        <position position="1"/>
    </location>
</feature>
<organism evidence="2">
    <name type="scientific">Gryllus veletis</name>
    <dbReference type="NCBI Taxonomy" id="51040"/>
    <lineage>
        <taxon>Eukaryota</taxon>
        <taxon>Metazoa</taxon>
        <taxon>Ecdysozoa</taxon>
        <taxon>Arthropoda</taxon>
        <taxon>Hexapoda</taxon>
        <taxon>Insecta</taxon>
        <taxon>Pterygota</taxon>
        <taxon>Neoptera</taxon>
        <taxon>Polyneoptera</taxon>
        <taxon>Orthoptera</taxon>
        <taxon>Ensifera</taxon>
        <taxon>Gryllidea</taxon>
        <taxon>Grylloidea</taxon>
        <taxon>Gryllidae</taxon>
        <taxon>Gryllinae</taxon>
        <taxon>Gryllus</taxon>
    </lineage>
</organism>
<gene>
    <name evidence="2" type="ORF">AG-0203P-Gv</name>
</gene>
<proteinExistence type="evidence at transcript level"/>
<dbReference type="EMBL" id="DQ630836">
    <property type="protein sequence ID" value="ABG01794.1"/>
    <property type="molecule type" value="mRNA"/>
</dbReference>
<evidence type="ECO:0000313" key="2">
    <source>
        <dbReference type="EMBL" id="ABG01794.1"/>
    </source>
</evidence>
<accession>Q0ZC34</accession>